<organism evidence="2 3">
    <name type="scientific">Mycobacterium kansasii</name>
    <dbReference type="NCBI Taxonomy" id="1768"/>
    <lineage>
        <taxon>Bacteria</taxon>
        <taxon>Bacillati</taxon>
        <taxon>Actinomycetota</taxon>
        <taxon>Actinomycetes</taxon>
        <taxon>Mycobacteriales</taxon>
        <taxon>Mycobacteriaceae</taxon>
        <taxon>Mycobacterium</taxon>
    </lineage>
</organism>
<reference evidence="2 3" key="1">
    <citation type="submission" date="2017-02" db="EMBL/GenBank/DDBJ databases">
        <title>Complete genome sequences of Mycobacterium kansasii strains isolated from rhesus macaques.</title>
        <authorList>
            <person name="Panda A."/>
            <person name="Nagaraj S."/>
            <person name="Zhao X."/>
            <person name="Tettelin H."/>
            <person name="Detolla L.J."/>
        </authorList>
    </citation>
    <scope>NUCLEOTIDE SEQUENCE [LARGE SCALE GENOMIC DNA]</scope>
    <source>
        <strain evidence="2 3">11-3813</strain>
    </source>
</reference>
<gene>
    <name evidence="2" type="ORF">BZL30_6309</name>
</gene>
<sequence length="37" mass="4049">MVYGALPPEINSGRMYAGPGQDRCWPPPARGMDWPSS</sequence>
<evidence type="ECO:0000313" key="2">
    <source>
        <dbReference type="EMBL" id="OOK70810.1"/>
    </source>
</evidence>
<dbReference type="AlphaFoldDB" id="A0A1V3WV49"/>
<proteinExistence type="predicted"/>
<evidence type="ECO:0000313" key="3">
    <source>
        <dbReference type="Proteomes" id="UP000189229"/>
    </source>
</evidence>
<dbReference type="InterPro" id="IPR038332">
    <property type="entry name" value="PPE_sf"/>
</dbReference>
<evidence type="ECO:0000256" key="1">
    <source>
        <dbReference type="SAM" id="MobiDB-lite"/>
    </source>
</evidence>
<name>A0A1V3WV49_MYCKA</name>
<comment type="caution">
    <text evidence="2">The sequence shown here is derived from an EMBL/GenBank/DDBJ whole genome shotgun (WGS) entry which is preliminary data.</text>
</comment>
<feature type="region of interest" description="Disordered" evidence="1">
    <location>
        <begin position="12"/>
        <end position="37"/>
    </location>
</feature>
<dbReference type="EMBL" id="MVBM01000006">
    <property type="protein sequence ID" value="OOK70810.1"/>
    <property type="molecule type" value="Genomic_DNA"/>
</dbReference>
<protein>
    <submittedName>
        <fullName evidence="2">PPE family domain protein</fullName>
    </submittedName>
</protein>
<accession>A0A1V3WV49</accession>
<dbReference type="Proteomes" id="UP000189229">
    <property type="component" value="Unassembled WGS sequence"/>
</dbReference>
<dbReference type="SUPFAM" id="SSF140459">
    <property type="entry name" value="PE/PPE dimer-like"/>
    <property type="match status" value="1"/>
</dbReference>